<evidence type="ECO:0000256" key="3">
    <source>
        <dbReference type="ARBA" id="ARBA00022692"/>
    </source>
</evidence>
<feature type="transmembrane region" description="Helical" evidence="6">
    <location>
        <begin position="169"/>
        <end position="190"/>
    </location>
</feature>
<dbReference type="PANTHER" id="PTHR31885">
    <property type="entry name" value="GH04784P"/>
    <property type="match status" value="1"/>
</dbReference>
<evidence type="ECO:0000256" key="6">
    <source>
        <dbReference type="SAM" id="Phobius"/>
    </source>
</evidence>
<dbReference type="STRING" id="39492.ERS852540_01704"/>
<organism evidence="7 8">
    <name type="scientific">[Eubacterium] siraeum</name>
    <dbReference type="NCBI Taxonomy" id="39492"/>
    <lineage>
        <taxon>Bacteria</taxon>
        <taxon>Bacillati</taxon>
        <taxon>Bacillota</taxon>
        <taxon>Clostridia</taxon>
        <taxon>Eubacteriales</taxon>
        <taxon>Oscillospiraceae</taxon>
        <taxon>Oscillospiraceae incertae sedis</taxon>
    </lineage>
</organism>
<evidence type="ECO:0000256" key="5">
    <source>
        <dbReference type="ARBA" id="ARBA00023136"/>
    </source>
</evidence>
<comment type="similarity">
    <text evidence="2">Belongs to the TMEM86 family.</text>
</comment>
<accession>A0A174ZV26</accession>
<evidence type="ECO:0000313" key="7">
    <source>
        <dbReference type="EMBL" id="CUQ88348.1"/>
    </source>
</evidence>
<evidence type="ECO:0000256" key="4">
    <source>
        <dbReference type="ARBA" id="ARBA00022989"/>
    </source>
</evidence>
<protein>
    <submittedName>
        <fullName evidence="7">YhhN-like protein</fullName>
    </submittedName>
</protein>
<reference evidence="7 8" key="1">
    <citation type="submission" date="2015-09" db="EMBL/GenBank/DDBJ databases">
        <authorList>
            <consortium name="Pathogen Informatics"/>
        </authorList>
    </citation>
    <scope>NUCLEOTIDE SEQUENCE [LARGE SCALE GENOMIC DNA]</scope>
    <source>
        <strain evidence="7 8">2789STDY5834928</strain>
    </source>
</reference>
<dbReference type="AlphaFoldDB" id="A0A174ZV26"/>
<evidence type="ECO:0000313" key="8">
    <source>
        <dbReference type="Proteomes" id="UP000095662"/>
    </source>
</evidence>
<evidence type="ECO:0000256" key="1">
    <source>
        <dbReference type="ARBA" id="ARBA00004141"/>
    </source>
</evidence>
<name>A0A174ZV26_9FIRM</name>
<dbReference type="Proteomes" id="UP000095662">
    <property type="component" value="Unassembled WGS sequence"/>
</dbReference>
<dbReference type="GO" id="GO:0016787">
    <property type="term" value="F:hydrolase activity"/>
    <property type="evidence" value="ECO:0007669"/>
    <property type="project" value="TreeGrafter"/>
</dbReference>
<dbReference type="PANTHER" id="PTHR31885:SF6">
    <property type="entry name" value="GH04784P"/>
    <property type="match status" value="1"/>
</dbReference>
<feature type="transmembrane region" description="Helical" evidence="6">
    <location>
        <begin position="28"/>
        <end position="51"/>
    </location>
</feature>
<proteinExistence type="inferred from homology"/>
<gene>
    <name evidence="7" type="ORF">ERS852540_01704</name>
</gene>
<dbReference type="EMBL" id="CZBY01000013">
    <property type="protein sequence ID" value="CUQ88348.1"/>
    <property type="molecule type" value="Genomic_DNA"/>
</dbReference>
<feature type="transmembrane region" description="Helical" evidence="6">
    <location>
        <begin position="80"/>
        <end position="99"/>
    </location>
</feature>
<feature type="transmembrane region" description="Helical" evidence="6">
    <location>
        <begin position="111"/>
        <end position="130"/>
    </location>
</feature>
<keyword evidence="3 6" id="KW-0812">Transmembrane</keyword>
<keyword evidence="4 6" id="KW-1133">Transmembrane helix</keyword>
<dbReference type="OrthoDB" id="1758248at2"/>
<dbReference type="PROSITE" id="PS51257">
    <property type="entry name" value="PROKAR_LIPOPROTEIN"/>
    <property type="match status" value="1"/>
</dbReference>
<keyword evidence="5 6" id="KW-0472">Membrane</keyword>
<sequence length="230" mass="25529">MKKLVLPLNIIFLGLSLACDTALIITHLYPIKITASVFFMLAAAVNLIYALKYFPDKKLPSVILTVGVFFAMSADIAINLNFIAGAAIFALGHICYFIAYSLMQKPRPTDFIPAIIIFIPIVLFMMFSPLLDFGSVMMKIIGISYAVIICIMTGKAIMNFIRIKNRFNLILALGSVLFLISDIMLLMAYFSKIDFPFSNFCLALYYPGQCLIANGLAHIKTAITEKIRVA</sequence>
<feature type="transmembrane region" description="Helical" evidence="6">
    <location>
        <begin position="58"/>
        <end position="74"/>
    </location>
</feature>
<comment type="subcellular location">
    <subcellularLocation>
        <location evidence="1">Membrane</location>
        <topology evidence="1">Multi-pass membrane protein</topology>
    </subcellularLocation>
</comment>
<dbReference type="InterPro" id="IPR012506">
    <property type="entry name" value="TMEM86B-like"/>
</dbReference>
<dbReference type="Pfam" id="PF07947">
    <property type="entry name" value="YhhN"/>
    <property type="match status" value="1"/>
</dbReference>
<evidence type="ECO:0000256" key="2">
    <source>
        <dbReference type="ARBA" id="ARBA00007375"/>
    </source>
</evidence>
<dbReference type="GO" id="GO:0016020">
    <property type="term" value="C:membrane"/>
    <property type="evidence" value="ECO:0007669"/>
    <property type="project" value="UniProtKB-SubCell"/>
</dbReference>
<feature type="transmembrane region" description="Helical" evidence="6">
    <location>
        <begin position="136"/>
        <end position="157"/>
    </location>
</feature>